<comment type="caution">
    <text evidence="1">The sequence shown here is derived from an EMBL/GenBank/DDBJ whole genome shotgun (WGS) entry which is preliminary data.</text>
</comment>
<reference evidence="1 2" key="1">
    <citation type="submission" date="2020-10" db="EMBL/GenBank/DDBJ databases">
        <title>Sequencing the genomes of 1000 actinobacteria strains.</title>
        <authorList>
            <person name="Klenk H.-P."/>
        </authorList>
    </citation>
    <scope>NUCLEOTIDE SEQUENCE [LARGE SCALE GENOMIC DNA]</scope>
    <source>
        <strain evidence="1 2">DSM 43748</strain>
    </source>
</reference>
<sequence>MIAWLGPEDFPDHRRATLLHRLAWQTETDDPAALAALVVERAAQPCRVPTWPVVVTWSVAVLGDDGRYHLLMGEQYRAVAHDRP</sequence>
<accession>A0ABR9KAR5</accession>
<dbReference type="EMBL" id="JADBEF010000001">
    <property type="protein sequence ID" value="MBE1558823.1"/>
    <property type="molecule type" value="Genomic_DNA"/>
</dbReference>
<evidence type="ECO:0000313" key="1">
    <source>
        <dbReference type="EMBL" id="MBE1558823.1"/>
    </source>
</evidence>
<keyword evidence="2" id="KW-1185">Reference proteome</keyword>
<evidence type="ECO:0000313" key="2">
    <source>
        <dbReference type="Proteomes" id="UP000661607"/>
    </source>
</evidence>
<protein>
    <submittedName>
        <fullName evidence="1">Uncharacterized protein</fullName>
    </submittedName>
</protein>
<proteinExistence type="predicted"/>
<dbReference type="RefSeq" id="WP_192781460.1">
    <property type="nucleotide sequence ID" value="NZ_BAAASY010000037.1"/>
</dbReference>
<organism evidence="1 2">
    <name type="scientific">Nonomuraea africana</name>
    <dbReference type="NCBI Taxonomy" id="46171"/>
    <lineage>
        <taxon>Bacteria</taxon>
        <taxon>Bacillati</taxon>
        <taxon>Actinomycetota</taxon>
        <taxon>Actinomycetes</taxon>
        <taxon>Streptosporangiales</taxon>
        <taxon>Streptosporangiaceae</taxon>
        <taxon>Nonomuraea</taxon>
    </lineage>
</organism>
<name>A0ABR9KAR5_9ACTN</name>
<gene>
    <name evidence="1" type="ORF">H4W81_001602</name>
</gene>
<dbReference type="Proteomes" id="UP000661607">
    <property type="component" value="Unassembled WGS sequence"/>
</dbReference>